<dbReference type="EMBL" id="LZLR01000093">
    <property type="protein sequence ID" value="OBK22551.1"/>
    <property type="molecule type" value="Genomic_DNA"/>
</dbReference>
<sequence>MPRAPRRCPGKRGECTNLITTRTYCDECTVAWAGPRTASSQATSSRKWKDELRPHVLQRAGYACEIRYEGICTGYATVVDKKQPAARRPDLVHDPDNLQAACAACNDHKARTGDRGLREPPRLPA</sequence>
<comment type="caution">
    <text evidence="1">The sequence shown here is derived from an EMBL/GenBank/DDBJ whole genome shotgun (WGS) entry which is preliminary data.</text>
</comment>
<dbReference type="AlphaFoldDB" id="A0A1A3NL49"/>
<dbReference type="OrthoDB" id="3234360at2"/>
<name>A0A1A3NL49_MYCAS</name>
<proteinExistence type="predicted"/>
<reference evidence="1 2" key="1">
    <citation type="submission" date="2016-06" db="EMBL/GenBank/DDBJ databases">
        <authorList>
            <person name="Kjaerup R.B."/>
            <person name="Dalgaard T.S."/>
            <person name="Juul-Madsen H.R."/>
        </authorList>
    </citation>
    <scope>NUCLEOTIDE SEQUENCE [LARGE SCALE GENOMIC DNA]</scope>
    <source>
        <strain evidence="1 2">1245335.1</strain>
    </source>
</reference>
<evidence type="ECO:0008006" key="3">
    <source>
        <dbReference type="Google" id="ProtNLM"/>
    </source>
</evidence>
<gene>
    <name evidence="1" type="ORF">A5635_21800</name>
</gene>
<dbReference type="RefSeq" id="WP_065035551.1">
    <property type="nucleotide sequence ID" value="NZ_LZLR01000093.1"/>
</dbReference>
<dbReference type="Proteomes" id="UP000093819">
    <property type="component" value="Unassembled WGS sequence"/>
</dbReference>
<evidence type="ECO:0000313" key="2">
    <source>
        <dbReference type="Proteomes" id="UP000093819"/>
    </source>
</evidence>
<protein>
    <recommendedName>
        <fullName evidence="3">HNH endonuclease</fullName>
    </recommendedName>
</protein>
<accession>A0A1A3NL49</accession>
<evidence type="ECO:0000313" key="1">
    <source>
        <dbReference type="EMBL" id="OBK22551.1"/>
    </source>
</evidence>
<organism evidence="1 2">
    <name type="scientific">Mycobacterium asiaticum</name>
    <dbReference type="NCBI Taxonomy" id="1790"/>
    <lineage>
        <taxon>Bacteria</taxon>
        <taxon>Bacillati</taxon>
        <taxon>Actinomycetota</taxon>
        <taxon>Actinomycetes</taxon>
        <taxon>Mycobacteriales</taxon>
        <taxon>Mycobacteriaceae</taxon>
        <taxon>Mycobacterium</taxon>
    </lineage>
</organism>
<dbReference type="Gene3D" id="1.10.30.50">
    <property type="match status" value="1"/>
</dbReference>